<accession>A0A4Z0D1W9</accession>
<dbReference type="AlphaFoldDB" id="A0A4Z0D1W9"/>
<proteinExistence type="predicted"/>
<protein>
    <submittedName>
        <fullName evidence="1">Uncharacterized protein</fullName>
    </submittedName>
</protein>
<evidence type="ECO:0000313" key="2">
    <source>
        <dbReference type="Proteomes" id="UP000298381"/>
    </source>
</evidence>
<name>A0A4Z0D1W9_9FIRM</name>
<comment type="caution">
    <text evidence="1">The sequence shown here is derived from an EMBL/GenBank/DDBJ whole genome shotgun (WGS) entry which is preliminary data.</text>
</comment>
<dbReference type="Proteomes" id="UP000298381">
    <property type="component" value="Unassembled WGS sequence"/>
</dbReference>
<dbReference type="EMBL" id="SRIB01000011">
    <property type="protein sequence ID" value="TFZ39527.1"/>
    <property type="molecule type" value="Genomic_DNA"/>
</dbReference>
<sequence length="244" mass="29162">MTLNEKTYANIYEGLKRNFLYENDLNSIHILINLYDIEDNIRNIYPKYVTIQYIKNNISRFLKGREGNSLIASNLGELIHEDINRLELLLYLDGYKKGYADIKNANLLEKEAVEIYDINTLYHRKYLFQFDFSNQNINDFKEELFKNLKETDDYYKYLDDLIIYYCNKIIENKIMNLNNYLDSQLTIKCNTKSLVINDNPDLLSDNDLKSIYQEVVSIIIKNSNRLFKDAYWNGLNDRVLKRYK</sequence>
<dbReference type="RefSeq" id="WP_135271491.1">
    <property type="nucleotide sequence ID" value="NZ_SRIB01000011.1"/>
</dbReference>
<keyword evidence="2" id="KW-1185">Reference proteome</keyword>
<dbReference type="OrthoDB" id="1952884at2"/>
<reference evidence="1 2" key="1">
    <citation type="submission" date="2019-03" db="EMBL/GenBank/DDBJ databases">
        <title>Draft genome sequence data and analysis of a Fermenting Bacterium, Soehngenia longevitae strain 1933PT, isolated from petroleum reservoir in Azerbaijan.</title>
        <authorList>
            <person name="Grouzdev D.S."/>
            <person name="Bidzhieva S.K."/>
            <person name="Sokolova D.S."/>
            <person name="Tourova T.P."/>
            <person name="Poltaraus A.B."/>
            <person name="Nazina T.N."/>
        </authorList>
    </citation>
    <scope>NUCLEOTIDE SEQUENCE [LARGE SCALE GENOMIC DNA]</scope>
    <source>
        <strain evidence="1 2">1933P</strain>
    </source>
</reference>
<organism evidence="1 2">
    <name type="scientific">Soehngenia longivitae</name>
    <dbReference type="NCBI Taxonomy" id="2562294"/>
    <lineage>
        <taxon>Bacteria</taxon>
        <taxon>Bacillati</taxon>
        <taxon>Bacillota</taxon>
        <taxon>Tissierellia</taxon>
        <taxon>Tissierellales</taxon>
        <taxon>Tissierellaceae</taxon>
        <taxon>Soehngenia</taxon>
    </lineage>
</organism>
<evidence type="ECO:0000313" key="1">
    <source>
        <dbReference type="EMBL" id="TFZ39527.1"/>
    </source>
</evidence>
<gene>
    <name evidence="1" type="ORF">E4100_07835</name>
</gene>